<reference evidence="1 2" key="1">
    <citation type="submission" date="2022-07" db="EMBL/GenBank/DDBJ databases">
        <title>Methylomonas rivi sp. nov., Methylomonas rosea sp. nov., Methylomonas aureus sp. nov. and Methylomonas subterranea sp. nov., four novel methanotrophs isolated from a freshwater creek and the deep terrestrial subsurface.</title>
        <authorList>
            <person name="Abin C."/>
            <person name="Sankaranarayanan K."/>
            <person name="Garner C."/>
            <person name="Sindelar R."/>
            <person name="Kotary K."/>
            <person name="Garner R."/>
            <person name="Barclay S."/>
            <person name="Lawson P."/>
            <person name="Krumholz L."/>
        </authorList>
    </citation>
    <scope>NUCLEOTIDE SEQUENCE [LARGE SCALE GENOMIC DNA]</scope>
    <source>
        <strain evidence="1 2">SURF-1</strain>
    </source>
</reference>
<evidence type="ECO:0000313" key="2">
    <source>
        <dbReference type="Proteomes" id="UP001524569"/>
    </source>
</evidence>
<protein>
    <submittedName>
        <fullName evidence="1">Uncharacterized protein</fullName>
    </submittedName>
</protein>
<comment type="caution">
    <text evidence="1">The sequence shown here is derived from an EMBL/GenBank/DDBJ whole genome shotgun (WGS) entry which is preliminary data.</text>
</comment>
<dbReference type="EMBL" id="JANIBM010000031">
    <property type="protein sequence ID" value="MCQ8182909.1"/>
    <property type="molecule type" value="Genomic_DNA"/>
</dbReference>
<organism evidence="1 2">
    <name type="scientific">Methylomonas aurea</name>
    <dbReference type="NCBI Taxonomy" id="2952224"/>
    <lineage>
        <taxon>Bacteria</taxon>
        <taxon>Pseudomonadati</taxon>
        <taxon>Pseudomonadota</taxon>
        <taxon>Gammaproteobacteria</taxon>
        <taxon>Methylococcales</taxon>
        <taxon>Methylococcaceae</taxon>
        <taxon>Methylomonas</taxon>
    </lineage>
</organism>
<accession>A0ABT1UL00</accession>
<feature type="non-terminal residue" evidence="1">
    <location>
        <position position="60"/>
    </location>
</feature>
<dbReference type="RefSeq" id="WP_256612176.1">
    <property type="nucleotide sequence ID" value="NZ_JANIBM010000031.1"/>
</dbReference>
<proteinExistence type="predicted"/>
<name>A0ABT1UL00_9GAMM</name>
<dbReference type="Proteomes" id="UP001524569">
    <property type="component" value="Unassembled WGS sequence"/>
</dbReference>
<gene>
    <name evidence="1" type="ORF">NP603_17425</name>
</gene>
<keyword evidence="2" id="KW-1185">Reference proteome</keyword>
<evidence type="ECO:0000313" key="1">
    <source>
        <dbReference type="EMBL" id="MCQ8182909.1"/>
    </source>
</evidence>
<sequence>MEYEGHNFDLIQTALGSRNNDEQFWQYCWDQLGSLPLICLWDQCILYARAMYYENQIPDC</sequence>